<keyword evidence="10 13" id="KW-0472">Membrane</keyword>
<gene>
    <name evidence="18" type="primary">SEC21_3</name>
    <name evidence="18" type="ORF">CU098_013869</name>
</gene>
<dbReference type="InterPro" id="IPR009028">
    <property type="entry name" value="Coatomer/calthrin_app_sub_C"/>
</dbReference>
<dbReference type="PANTHER" id="PTHR10261:SF0">
    <property type="entry name" value="COATOMER SUBUNIT GAMMA-2"/>
    <property type="match status" value="1"/>
</dbReference>
<feature type="domain" description="Clathrin/coatomer adaptor adaptin-like N-terminal" evidence="15">
    <location>
        <begin position="21"/>
        <end position="574"/>
    </location>
</feature>
<dbReference type="GO" id="GO:0009306">
    <property type="term" value="P:protein secretion"/>
    <property type="evidence" value="ECO:0007669"/>
    <property type="project" value="TreeGrafter"/>
</dbReference>
<dbReference type="GO" id="GO:0030126">
    <property type="term" value="C:COPI vesicle coat"/>
    <property type="evidence" value="ECO:0007669"/>
    <property type="project" value="InterPro"/>
</dbReference>
<evidence type="ECO:0000256" key="9">
    <source>
        <dbReference type="ARBA" id="ARBA00023034"/>
    </source>
</evidence>
<dbReference type="PANTHER" id="PTHR10261">
    <property type="entry name" value="COATOMER SUBUNIT GAMMA"/>
    <property type="match status" value="1"/>
</dbReference>
<evidence type="ECO:0000256" key="11">
    <source>
        <dbReference type="ARBA" id="ARBA00023329"/>
    </source>
</evidence>
<dbReference type="PIRSF" id="PIRSF037093">
    <property type="entry name" value="Coatomer_gamma_subunit"/>
    <property type="match status" value="1"/>
</dbReference>
<evidence type="ECO:0000256" key="13">
    <source>
        <dbReference type="PIRNR" id="PIRNR037093"/>
    </source>
</evidence>
<feature type="region of interest" description="Disordered" evidence="14">
    <location>
        <begin position="611"/>
        <end position="662"/>
    </location>
</feature>
<feature type="domain" description="Coatomer subunit gamma C-terminal" evidence="17">
    <location>
        <begin position="816"/>
        <end position="930"/>
    </location>
</feature>
<comment type="subunit">
    <text evidence="13">Oligomeric complex.</text>
</comment>
<dbReference type="EMBL" id="PJQM01000041">
    <property type="protein sequence ID" value="RCI07061.1"/>
    <property type="molecule type" value="Genomic_DNA"/>
</dbReference>
<feature type="domain" description="Coatomer gamma subunit appendage Ig-like subdomain" evidence="16">
    <location>
        <begin position="666"/>
        <end position="813"/>
    </location>
</feature>
<reference evidence="18 19" key="1">
    <citation type="journal article" date="2018" name="G3 (Bethesda)">
        <title>Phylogenetic and Phylogenomic Definition of Rhizopus Species.</title>
        <authorList>
            <person name="Gryganskyi A.P."/>
            <person name="Golan J."/>
            <person name="Dolatabadi S."/>
            <person name="Mondo S."/>
            <person name="Robb S."/>
            <person name="Idnurm A."/>
            <person name="Muszewska A."/>
            <person name="Steczkiewicz K."/>
            <person name="Masonjones S."/>
            <person name="Liao H.L."/>
            <person name="Gajdeczka M.T."/>
            <person name="Anike F."/>
            <person name="Vuek A."/>
            <person name="Anishchenko I.M."/>
            <person name="Voigt K."/>
            <person name="de Hoog G.S."/>
            <person name="Smith M.E."/>
            <person name="Heitman J."/>
            <person name="Vilgalys R."/>
            <person name="Stajich J.E."/>
        </authorList>
    </citation>
    <scope>NUCLEOTIDE SEQUENCE [LARGE SCALE GENOMIC DNA]</scope>
    <source>
        <strain evidence="18 19">LSU 92-RS-03</strain>
    </source>
</reference>
<evidence type="ECO:0000259" key="15">
    <source>
        <dbReference type="Pfam" id="PF01602"/>
    </source>
</evidence>
<keyword evidence="4 13" id="KW-0963">Cytoplasm</keyword>
<dbReference type="InterPro" id="IPR012295">
    <property type="entry name" value="TBP_dom_sf"/>
</dbReference>
<keyword evidence="5" id="KW-0597">Phosphoprotein</keyword>
<evidence type="ECO:0000256" key="1">
    <source>
        <dbReference type="ARBA" id="ARBA00004255"/>
    </source>
</evidence>
<dbReference type="GO" id="GO:0006888">
    <property type="term" value="P:endoplasmic reticulum to Golgi vesicle-mediated transport"/>
    <property type="evidence" value="ECO:0007669"/>
    <property type="project" value="TreeGrafter"/>
</dbReference>
<evidence type="ECO:0000259" key="16">
    <source>
        <dbReference type="Pfam" id="PF08752"/>
    </source>
</evidence>
<name>A0A367KXX8_RHIST</name>
<keyword evidence="7 13" id="KW-0931">ER-Golgi transport</keyword>
<comment type="function">
    <text evidence="12 13">The coatomer is a cytosolic protein complex that binds to dilysine motifs and reversibly associates with Golgi non-clathrin-coated vesicles, which further mediate biosynthetic protein transport from the ER, via the Golgi up to the trans Golgi network. Coatomer complex is required for budding from Golgi membranes, and is essential for the retrograde Golgi-to-ER transport of dilysine-tagged proteins.</text>
</comment>
<evidence type="ECO:0000256" key="4">
    <source>
        <dbReference type="ARBA" id="ARBA00022490"/>
    </source>
</evidence>
<dbReference type="Pfam" id="PF16381">
    <property type="entry name" value="Coatomer_g_Cpla"/>
    <property type="match status" value="1"/>
</dbReference>
<dbReference type="AlphaFoldDB" id="A0A367KXX8"/>
<organism evidence="18 19">
    <name type="scientific">Rhizopus stolonifer</name>
    <name type="common">Rhizopus nigricans</name>
    <dbReference type="NCBI Taxonomy" id="4846"/>
    <lineage>
        <taxon>Eukaryota</taxon>
        <taxon>Fungi</taxon>
        <taxon>Fungi incertae sedis</taxon>
        <taxon>Mucoromycota</taxon>
        <taxon>Mucoromycotina</taxon>
        <taxon>Mucoromycetes</taxon>
        <taxon>Mucorales</taxon>
        <taxon>Mucorineae</taxon>
        <taxon>Rhizopodaceae</taxon>
        <taxon>Rhizopus</taxon>
    </lineage>
</organism>
<evidence type="ECO:0000256" key="5">
    <source>
        <dbReference type="ARBA" id="ARBA00022553"/>
    </source>
</evidence>
<evidence type="ECO:0000259" key="17">
    <source>
        <dbReference type="Pfam" id="PF16381"/>
    </source>
</evidence>
<comment type="caution">
    <text evidence="18">The sequence shown here is derived from an EMBL/GenBank/DDBJ whole genome shotgun (WGS) entry which is preliminary data.</text>
</comment>
<evidence type="ECO:0000256" key="14">
    <source>
        <dbReference type="SAM" id="MobiDB-lite"/>
    </source>
</evidence>
<evidence type="ECO:0000313" key="19">
    <source>
        <dbReference type="Proteomes" id="UP000253551"/>
    </source>
</evidence>
<keyword evidence="19" id="KW-1185">Reference proteome</keyword>
<dbReference type="Gene3D" id="3.30.310.10">
    <property type="entry name" value="TATA-Binding Protein"/>
    <property type="match status" value="1"/>
</dbReference>
<keyword evidence="11 13" id="KW-0968">Cytoplasmic vesicle</keyword>
<keyword evidence="6" id="KW-0677">Repeat</keyword>
<dbReference type="InterPro" id="IPR013041">
    <property type="entry name" value="Clathrin_app_Ig-like_sf"/>
</dbReference>
<keyword evidence="9 13" id="KW-0333">Golgi apparatus</keyword>
<evidence type="ECO:0000256" key="3">
    <source>
        <dbReference type="ARBA" id="ARBA00022448"/>
    </source>
</evidence>
<sequence>MSYAKRDEDSGEVSIFSQINKSTVLQEARAFNDSPINVRKCRLLLTKIIYLLSLGEPFNTQEATDLFFNVIKLFQSKDTSLRQMMYLVIKELSGIAQDVIMVTQSLIKDIQSKQETIYRANAIRALCLITDPSMIQGIERIIKASIVDKNPSVSAAALVSSYHLFGASKDIVRRWATEVQEAAYAKQSSGFASAASSYISSFGSNSSNQNQAVVSTSSIAQYHAIGLLYLIRQQDRMAIAKLVQTFSGSGRGGNSGHLKNSSAVCILIRYACKVMEDDPGSTKRIYELLEGYLRHKSDMVNLEAARAICEMKDATAKELYPAISVLQLFLSSPKPTLRFAAIRILNALALSKPSAVSPCNLDIENLVSDQNRSIATFAITTLLKTGNEASVDRLMKQISSFMGEISDEFKVIVVEAIRSLCLKFPNKQAVMLSFLSGVLRDEGGYEFKKAVVEAIFDMVRHIPESKDTALSYLCEFIEDCEFTKLSVRVLHLLGTEGPKTSTPTKYIRYIYNRVILENSTIRGAAVSALTKFGLNCPDTNVKQSVKVLLTRCQDDVEDEVRDRATLALGMMQHASLAKLYSVDDATFALPILERELVEFVNRQETSPFDLSAIPMISKAQEEEERRRHRPQDLTLATVSSPVPNKASSSASPQAENKKSQADQQAAYADALAAIPEIAAYGPLFKSSTKIPITESETEYSIQCIKHTFAKHIVFQFDCLNTLNDQLLEHVEMVMQMDDEQAGLVRVLEMPAAQLAYDVPGQIYVAYEREDEDDFPVASFTNSLKFIIKDCDPTTGEPDEEGYEDEYQVEDIDLLTSDYVRPTYISNFEQEFASLAEGEAIETLALDREKAPSLQAACTAIIDLLGMQPLDDTGLPRNPNVHTLLMAGIFLTGEKVLVRCRMTFNSSSGVAFEMSVRSEDPTISQIVLSAIA</sequence>
<dbReference type="Gene3D" id="1.25.10.10">
    <property type="entry name" value="Leucine-rich Repeat Variant"/>
    <property type="match status" value="2"/>
</dbReference>
<proteinExistence type="inferred from homology"/>
<evidence type="ECO:0000256" key="7">
    <source>
        <dbReference type="ARBA" id="ARBA00022892"/>
    </source>
</evidence>
<dbReference type="Gene3D" id="2.60.40.1480">
    <property type="entry name" value="Coatomer, gamma subunit, appendage domain"/>
    <property type="match status" value="1"/>
</dbReference>
<dbReference type="Pfam" id="PF08752">
    <property type="entry name" value="COP-gamma_platf"/>
    <property type="match status" value="1"/>
</dbReference>
<accession>A0A367KXX8</accession>
<dbReference type="InterPro" id="IPR037067">
    <property type="entry name" value="Coatomer_gsu_app_sf"/>
</dbReference>
<dbReference type="InterPro" id="IPR011989">
    <property type="entry name" value="ARM-like"/>
</dbReference>
<comment type="similarity">
    <text evidence="2 13">Belongs to the COPG family.</text>
</comment>
<dbReference type="SUPFAM" id="SSF49348">
    <property type="entry name" value="Clathrin adaptor appendage domain"/>
    <property type="match status" value="1"/>
</dbReference>
<dbReference type="InterPro" id="IPR013040">
    <property type="entry name" value="Coatomer_gsu_app_Ig-like_dom"/>
</dbReference>
<protein>
    <recommendedName>
        <fullName evidence="13">Coatomer subunit gamma</fullName>
    </recommendedName>
</protein>
<evidence type="ECO:0000256" key="6">
    <source>
        <dbReference type="ARBA" id="ARBA00022737"/>
    </source>
</evidence>
<keyword evidence="8 13" id="KW-0653">Protein transport</keyword>
<dbReference type="InterPro" id="IPR032154">
    <property type="entry name" value="Coatomer_g_Cpla"/>
</dbReference>
<dbReference type="FunFam" id="1.25.10.10:FF:000071">
    <property type="entry name" value="Coatomer subunit gamma"/>
    <property type="match status" value="1"/>
</dbReference>
<dbReference type="InterPro" id="IPR002553">
    <property type="entry name" value="Clathrin/coatomer_adapt-like_N"/>
</dbReference>
<dbReference type="GO" id="GO:0006886">
    <property type="term" value="P:intracellular protein transport"/>
    <property type="evidence" value="ECO:0007669"/>
    <property type="project" value="InterPro"/>
</dbReference>
<dbReference type="GO" id="GO:0000139">
    <property type="term" value="C:Golgi membrane"/>
    <property type="evidence" value="ECO:0007669"/>
    <property type="project" value="UniProtKB-SubCell"/>
</dbReference>
<dbReference type="Proteomes" id="UP000253551">
    <property type="component" value="Unassembled WGS sequence"/>
</dbReference>
<dbReference type="InterPro" id="IPR017106">
    <property type="entry name" value="Coatomer_gsu"/>
</dbReference>
<dbReference type="FunFam" id="2.60.40.1480:FF:000001">
    <property type="entry name" value="Coatomer subunit gamma"/>
    <property type="match status" value="1"/>
</dbReference>
<dbReference type="InterPro" id="IPR016024">
    <property type="entry name" value="ARM-type_fold"/>
</dbReference>
<comment type="subcellular location">
    <subcellularLocation>
        <location evidence="13">Cytoplasm</location>
    </subcellularLocation>
    <subcellularLocation>
        <location evidence="1 13">Golgi apparatus membrane</location>
        <topology evidence="1 13">Peripheral membrane protein</topology>
        <orientation evidence="1 13">Cytoplasmic side</orientation>
    </subcellularLocation>
    <subcellularLocation>
        <location evidence="13">Cytoplasmic vesicle</location>
        <location evidence="13">COPI-coated vesicle membrane</location>
        <topology evidence="13">Peripheral membrane protein</topology>
        <orientation evidence="13">Cytoplasmic side</orientation>
    </subcellularLocation>
</comment>
<dbReference type="GO" id="GO:0005793">
    <property type="term" value="C:endoplasmic reticulum-Golgi intermediate compartment"/>
    <property type="evidence" value="ECO:0007669"/>
    <property type="project" value="TreeGrafter"/>
</dbReference>
<dbReference type="SUPFAM" id="SSF48371">
    <property type="entry name" value="ARM repeat"/>
    <property type="match status" value="1"/>
</dbReference>
<dbReference type="GO" id="GO:0005198">
    <property type="term" value="F:structural molecule activity"/>
    <property type="evidence" value="ECO:0007669"/>
    <property type="project" value="InterPro"/>
</dbReference>
<dbReference type="GO" id="GO:0005783">
    <property type="term" value="C:endoplasmic reticulum"/>
    <property type="evidence" value="ECO:0007669"/>
    <property type="project" value="TreeGrafter"/>
</dbReference>
<dbReference type="OrthoDB" id="1074925at2759"/>
<evidence type="ECO:0000256" key="8">
    <source>
        <dbReference type="ARBA" id="ARBA00022927"/>
    </source>
</evidence>
<evidence type="ECO:0000313" key="18">
    <source>
        <dbReference type="EMBL" id="RCI07061.1"/>
    </source>
</evidence>
<dbReference type="STRING" id="4846.A0A367KXX8"/>
<evidence type="ECO:0000256" key="10">
    <source>
        <dbReference type="ARBA" id="ARBA00023136"/>
    </source>
</evidence>
<feature type="compositionally biased region" description="Polar residues" evidence="14">
    <location>
        <begin position="634"/>
        <end position="654"/>
    </location>
</feature>
<dbReference type="SUPFAM" id="SSF55711">
    <property type="entry name" value="Subdomain of clathrin and coatomer appendage domain"/>
    <property type="match status" value="1"/>
</dbReference>
<evidence type="ECO:0000256" key="2">
    <source>
        <dbReference type="ARBA" id="ARBA00010720"/>
    </source>
</evidence>
<keyword evidence="3 13" id="KW-0813">Transport</keyword>
<evidence type="ECO:0000256" key="12">
    <source>
        <dbReference type="ARBA" id="ARBA00025536"/>
    </source>
</evidence>
<dbReference type="FunFam" id="3.30.310.10:FF:000008">
    <property type="entry name" value="Coatomer subunit gamma"/>
    <property type="match status" value="1"/>
</dbReference>
<dbReference type="Pfam" id="PF01602">
    <property type="entry name" value="Adaptin_N"/>
    <property type="match status" value="1"/>
</dbReference>
<dbReference type="GO" id="GO:0006891">
    <property type="term" value="P:intra-Golgi vesicle-mediated transport"/>
    <property type="evidence" value="ECO:0007669"/>
    <property type="project" value="TreeGrafter"/>
</dbReference>